<comment type="similarity">
    <text evidence="1">Belongs to the helicase family. UvrD subfamily.</text>
</comment>
<evidence type="ECO:0000256" key="1">
    <source>
        <dbReference type="ARBA" id="ARBA00009922"/>
    </source>
</evidence>
<feature type="domain" description="UvrD-like helicase C-terminal" evidence="15">
    <location>
        <begin position="336"/>
        <end position="603"/>
    </location>
</feature>
<keyword evidence="7" id="KW-0413">Isomerase</keyword>
<dbReference type="PANTHER" id="PTHR11070:SF2">
    <property type="entry name" value="ATP-DEPENDENT DNA HELICASE SRS2"/>
    <property type="match status" value="1"/>
</dbReference>
<keyword evidence="2 12" id="KW-0547">Nucleotide-binding</keyword>
<protein>
    <recommendedName>
        <fullName evidence="9">DNA 3'-5' helicase</fullName>
        <ecNumber evidence="9">5.6.2.4</ecNumber>
    </recommendedName>
    <alternativeName>
        <fullName evidence="10">DNA 3'-5' helicase II</fullName>
    </alternativeName>
</protein>
<dbReference type="InterPro" id="IPR014017">
    <property type="entry name" value="DNA_helicase_UvrD-like_C"/>
</dbReference>
<sequence length="820" mass="89929">MHGSDDTSGRTPAPAHSPRPGGVAARARAAADGDAGPRAVAPRPAAGYLDGLNPEQRRAVETTEGPVLVLAGAGTGKTRVLTTRIAHILATGRALPSQILAVTFTNKAAREMKERVGQLVGPAAEGMPWLGTFHSISTRLLRRHAELAGLKPTFTILDTDDQIRLMKQVLQLEGVDEKRWPARQLAGLIDGWKNRALGPSQVPAGEGAAFANGRGVKLYAMYQERLKTLNAADFGDLLLETIRLFREHPDVLAQYQQRFRYILVDEYQDTNVAQYLWLRLLAQGRAPEARNICCVGDDDQSIYGWRGAEVDNILRFEHDFPGAAVVRLELNYRSTGHILHAASELIAHNEGRLGKRLRTEDEDGEKVVITGAWDSEEEARLIGEEIEALQARGHSPGDMAILVRISAQMREIEDRLVQLGVPYQVIGGPRFYERMEIRDALAYLRCVVSPADDLAFERIVNTPKRGLGDATLQALHAHARAARIPLMEAARFLVETEELKPKARKTLRDLLADFARWSAAASHMRQGELAELVLEESGYVEMWRRDRSAEASGRLDNLKELVRSLEEFPDLPAFLEHVSLVMEAAEGETGERVSLMTLHAAKGLEFDTVFLPGWEEGLFPNQRALDESGLAGLEEERRLAHVGLTRARRRARIYFASNRRIHGMWNATIPSRFIDELPESAVEVADAPASSYGGYGQSRFSRGEYAGAMPSSYATPGWRRAEARGFGQGGFGRDGYGGSQFAAGRGGGRARAGARRDGPVIEGELVARSTGVSAFQVGARIFHQKFGPGSVTMVDGNKLTVEFDKAGRKTVLDSFVEAAG</sequence>
<evidence type="ECO:0000256" key="11">
    <source>
        <dbReference type="ARBA" id="ARBA00048988"/>
    </source>
</evidence>
<evidence type="ECO:0000256" key="3">
    <source>
        <dbReference type="ARBA" id="ARBA00022801"/>
    </source>
</evidence>
<dbReference type="EMBL" id="JBHRUV010000048">
    <property type="protein sequence ID" value="MFC3266661.1"/>
    <property type="molecule type" value="Genomic_DNA"/>
</dbReference>
<evidence type="ECO:0000256" key="6">
    <source>
        <dbReference type="ARBA" id="ARBA00023125"/>
    </source>
</evidence>
<dbReference type="InterPro" id="IPR013986">
    <property type="entry name" value="DExx_box_DNA_helicase_dom_sf"/>
</dbReference>
<keyword evidence="5 12" id="KW-0067">ATP-binding</keyword>
<dbReference type="PROSITE" id="PS51198">
    <property type="entry name" value="UVRD_HELICASE_ATP_BIND"/>
    <property type="match status" value="1"/>
</dbReference>
<dbReference type="CDD" id="cd18807">
    <property type="entry name" value="SF1_C_UvrD"/>
    <property type="match status" value="1"/>
</dbReference>
<gene>
    <name evidence="16" type="ORF">ACFOEX_09885</name>
</gene>
<keyword evidence="17" id="KW-1185">Reference proteome</keyword>
<organism evidence="16 17">
    <name type="scientific">Camelimonas abortus</name>
    <dbReference type="NCBI Taxonomy" id="1017184"/>
    <lineage>
        <taxon>Bacteria</taxon>
        <taxon>Pseudomonadati</taxon>
        <taxon>Pseudomonadota</taxon>
        <taxon>Alphaproteobacteria</taxon>
        <taxon>Hyphomicrobiales</taxon>
        <taxon>Chelatococcaceae</taxon>
        <taxon>Camelimonas</taxon>
    </lineage>
</organism>
<evidence type="ECO:0000256" key="8">
    <source>
        <dbReference type="ARBA" id="ARBA00034617"/>
    </source>
</evidence>
<evidence type="ECO:0000256" key="5">
    <source>
        <dbReference type="ARBA" id="ARBA00022840"/>
    </source>
</evidence>
<dbReference type="Pfam" id="PF00580">
    <property type="entry name" value="UvrD-helicase"/>
    <property type="match status" value="1"/>
</dbReference>
<evidence type="ECO:0000256" key="9">
    <source>
        <dbReference type="ARBA" id="ARBA00034808"/>
    </source>
</evidence>
<keyword evidence="6" id="KW-0238">DNA-binding</keyword>
<dbReference type="Proteomes" id="UP001595536">
    <property type="component" value="Unassembled WGS sequence"/>
</dbReference>
<dbReference type="InterPro" id="IPR000212">
    <property type="entry name" value="DNA_helicase_UvrD/REP"/>
</dbReference>
<accession>A0ABV7LFN6</accession>
<reference evidence="17" key="1">
    <citation type="journal article" date="2019" name="Int. J. Syst. Evol. Microbiol.">
        <title>The Global Catalogue of Microorganisms (GCM) 10K type strain sequencing project: providing services to taxonomists for standard genome sequencing and annotation.</title>
        <authorList>
            <consortium name="The Broad Institute Genomics Platform"/>
            <consortium name="The Broad Institute Genome Sequencing Center for Infectious Disease"/>
            <person name="Wu L."/>
            <person name="Ma J."/>
        </authorList>
    </citation>
    <scope>NUCLEOTIDE SEQUENCE [LARGE SCALE GENOMIC DNA]</scope>
    <source>
        <strain evidence="17">CCM 7941</strain>
    </source>
</reference>
<keyword evidence="3 12" id="KW-0378">Hydrolase</keyword>
<dbReference type="InterPro" id="IPR014016">
    <property type="entry name" value="UvrD-like_ATP-bd"/>
</dbReference>
<dbReference type="PANTHER" id="PTHR11070">
    <property type="entry name" value="UVRD / RECB / PCRA DNA HELICASE FAMILY MEMBER"/>
    <property type="match status" value="1"/>
</dbReference>
<evidence type="ECO:0000313" key="17">
    <source>
        <dbReference type="Proteomes" id="UP001595536"/>
    </source>
</evidence>
<dbReference type="PROSITE" id="PS51217">
    <property type="entry name" value="UVRD_HELICASE_CTER"/>
    <property type="match status" value="1"/>
</dbReference>
<dbReference type="SUPFAM" id="SSF52540">
    <property type="entry name" value="P-loop containing nucleoside triphosphate hydrolases"/>
    <property type="match status" value="1"/>
</dbReference>
<dbReference type="RefSeq" id="WP_376829822.1">
    <property type="nucleotide sequence ID" value="NZ_JBHLWR010000006.1"/>
</dbReference>
<feature type="region of interest" description="Disordered" evidence="13">
    <location>
        <begin position="1"/>
        <end position="54"/>
    </location>
</feature>
<evidence type="ECO:0000259" key="15">
    <source>
        <dbReference type="PROSITE" id="PS51217"/>
    </source>
</evidence>
<dbReference type="GO" id="GO:0016787">
    <property type="term" value="F:hydrolase activity"/>
    <property type="evidence" value="ECO:0007669"/>
    <property type="project" value="UniProtKB-KW"/>
</dbReference>
<comment type="catalytic activity">
    <reaction evidence="8">
        <text>Couples ATP hydrolysis with the unwinding of duplex DNA by translocating in the 3'-5' direction.</text>
        <dbReference type="EC" id="5.6.2.4"/>
    </reaction>
</comment>
<evidence type="ECO:0000256" key="13">
    <source>
        <dbReference type="SAM" id="MobiDB-lite"/>
    </source>
</evidence>
<evidence type="ECO:0000256" key="2">
    <source>
        <dbReference type="ARBA" id="ARBA00022741"/>
    </source>
</evidence>
<dbReference type="Pfam" id="PF13361">
    <property type="entry name" value="UvrD_C"/>
    <property type="match status" value="1"/>
</dbReference>
<feature type="compositionally biased region" description="Low complexity" evidence="13">
    <location>
        <begin position="18"/>
        <end position="47"/>
    </location>
</feature>
<dbReference type="Gene3D" id="3.40.50.300">
    <property type="entry name" value="P-loop containing nucleotide triphosphate hydrolases"/>
    <property type="match status" value="2"/>
</dbReference>
<name>A0ABV7LFN6_9HYPH</name>
<proteinExistence type="inferred from homology"/>
<evidence type="ECO:0000256" key="10">
    <source>
        <dbReference type="ARBA" id="ARBA00034923"/>
    </source>
</evidence>
<evidence type="ECO:0000259" key="14">
    <source>
        <dbReference type="PROSITE" id="PS51198"/>
    </source>
</evidence>
<dbReference type="Gene3D" id="1.10.486.10">
    <property type="entry name" value="PCRA, domain 4"/>
    <property type="match status" value="1"/>
</dbReference>
<evidence type="ECO:0000256" key="7">
    <source>
        <dbReference type="ARBA" id="ARBA00023235"/>
    </source>
</evidence>
<dbReference type="InterPro" id="IPR027417">
    <property type="entry name" value="P-loop_NTPase"/>
</dbReference>
<evidence type="ECO:0000256" key="12">
    <source>
        <dbReference type="PROSITE-ProRule" id="PRU00560"/>
    </source>
</evidence>
<evidence type="ECO:0000256" key="4">
    <source>
        <dbReference type="ARBA" id="ARBA00022806"/>
    </source>
</evidence>
<dbReference type="CDD" id="cd17932">
    <property type="entry name" value="DEXQc_UvrD"/>
    <property type="match status" value="1"/>
</dbReference>
<evidence type="ECO:0000313" key="16">
    <source>
        <dbReference type="EMBL" id="MFC3266661.1"/>
    </source>
</evidence>
<keyword evidence="4 12" id="KW-0347">Helicase</keyword>
<dbReference type="EC" id="5.6.2.4" evidence="9"/>
<comment type="catalytic activity">
    <reaction evidence="11">
        <text>ATP + H2O = ADP + phosphate + H(+)</text>
        <dbReference type="Rhea" id="RHEA:13065"/>
        <dbReference type="ChEBI" id="CHEBI:15377"/>
        <dbReference type="ChEBI" id="CHEBI:15378"/>
        <dbReference type="ChEBI" id="CHEBI:30616"/>
        <dbReference type="ChEBI" id="CHEBI:43474"/>
        <dbReference type="ChEBI" id="CHEBI:456216"/>
        <dbReference type="EC" id="5.6.2.4"/>
    </reaction>
</comment>
<dbReference type="GO" id="GO:0004386">
    <property type="term" value="F:helicase activity"/>
    <property type="evidence" value="ECO:0007669"/>
    <property type="project" value="UniProtKB-KW"/>
</dbReference>
<feature type="domain" description="UvrD-like helicase ATP-binding" evidence="14">
    <location>
        <begin position="50"/>
        <end position="335"/>
    </location>
</feature>
<comment type="caution">
    <text evidence="16">The sequence shown here is derived from an EMBL/GenBank/DDBJ whole genome shotgun (WGS) entry which is preliminary data.</text>
</comment>
<feature type="binding site" evidence="12">
    <location>
        <begin position="71"/>
        <end position="78"/>
    </location>
    <ligand>
        <name>ATP</name>
        <dbReference type="ChEBI" id="CHEBI:30616"/>
    </ligand>
</feature>
<dbReference type="Gene3D" id="1.10.10.160">
    <property type="match status" value="1"/>
</dbReference>